<dbReference type="AlphaFoldDB" id="A0A382R6D3"/>
<dbReference type="PANTHER" id="PTHR36978">
    <property type="entry name" value="P-LOOP CONTAINING NUCLEOTIDE TRIPHOSPHATE HYDROLASE"/>
    <property type="match status" value="1"/>
</dbReference>
<dbReference type="Gene3D" id="3.40.50.300">
    <property type="entry name" value="P-loop containing nucleotide triphosphate hydrolases"/>
    <property type="match status" value="1"/>
</dbReference>
<dbReference type="InterPro" id="IPR027417">
    <property type="entry name" value="P-loop_NTPase"/>
</dbReference>
<dbReference type="EMBL" id="UINC01119452">
    <property type="protein sequence ID" value="SVC93279.1"/>
    <property type="molecule type" value="Genomic_DNA"/>
</dbReference>
<dbReference type="PANTHER" id="PTHR36978:SF4">
    <property type="entry name" value="P-LOOP CONTAINING NUCLEOSIDE TRIPHOSPHATE HYDROLASE PROTEIN"/>
    <property type="match status" value="1"/>
</dbReference>
<sequence length="90" mass="9984">MTLKVIGAGFGRTGTLSMKGALEYLGLGPCYHMLEVMNRPENADAWYNAAQGKPTNWDVVLNGFQSSVDWPACHFWKPLSSHFPEAKIIL</sequence>
<dbReference type="InterPro" id="IPR040632">
    <property type="entry name" value="Sulfotransfer_4"/>
</dbReference>
<dbReference type="Pfam" id="PF17784">
    <property type="entry name" value="Sulfotransfer_4"/>
    <property type="match status" value="1"/>
</dbReference>
<feature type="non-terminal residue" evidence="1">
    <location>
        <position position="90"/>
    </location>
</feature>
<gene>
    <name evidence="1" type="ORF">METZ01_LOCUS346133</name>
</gene>
<name>A0A382R6D3_9ZZZZ</name>
<organism evidence="1">
    <name type="scientific">marine metagenome</name>
    <dbReference type="NCBI Taxonomy" id="408172"/>
    <lineage>
        <taxon>unclassified sequences</taxon>
        <taxon>metagenomes</taxon>
        <taxon>ecological metagenomes</taxon>
    </lineage>
</organism>
<reference evidence="1" key="1">
    <citation type="submission" date="2018-05" db="EMBL/GenBank/DDBJ databases">
        <authorList>
            <person name="Lanie J.A."/>
            <person name="Ng W.-L."/>
            <person name="Kazmierczak K.M."/>
            <person name="Andrzejewski T.M."/>
            <person name="Davidsen T.M."/>
            <person name="Wayne K.J."/>
            <person name="Tettelin H."/>
            <person name="Glass J.I."/>
            <person name="Rusch D."/>
            <person name="Podicherti R."/>
            <person name="Tsui H.-C.T."/>
            <person name="Winkler M.E."/>
        </authorList>
    </citation>
    <scope>NUCLEOTIDE SEQUENCE</scope>
</reference>
<proteinExistence type="predicted"/>
<accession>A0A382R6D3</accession>
<dbReference type="SUPFAM" id="SSF52540">
    <property type="entry name" value="P-loop containing nucleoside triphosphate hydrolases"/>
    <property type="match status" value="1"/>
</dbReference>
<protein>
    <recommendedName>
        <fullName evidence="2">Sulfotransferase family protein</fullName>
    </recommendedName>
</protein>
<evidence type="ECO:0000313" key="1">
    <source>
        <dbReference type="EMBL" id="SVC93279.1"/>
    </source>
</evidence>
<evidence type="ECO:0008006" key="2">
    <source>
        <dbReference type="Google" id="ProtNLM"/>
    </source>
</evidence>